<dbReference type="OrthoDB" id="913812at2759"/>
<accession>A0A9N7R4S2</accession>
<evidence type="ECO:0000313" key="1">
    <source>
        <dbReference type="EMBL" id="CAA0811970.1"/>
    </source>
</evidence>
<organism evidence="1 2">
    <name type="scientific">Striga hermonthica</name>
    <name type="common">Purple witchweed</name>
    <name type="synonym">Buchnera hermonthica</name>
    <dbReference type="NCBI Taxonomy" id="68872"/>
    <lineage>
        <taxon>Eukaryota</taxon>
        <taxon>Viridiplantae</taxon>
        <taxon>Streptophyta</taxon>
        <taxon>Embryophyta</taxon>
        <taxon>Tracheophyta</taxon>
        <taxon>Spermatophyta</taxon>
        <taxon>Magnoliopsida</taxon>
        <taxon>eudicotyledons</taxon>
        <taxon>Gunneridae</taxon>
        <taxon>Pentapetalae</taxon>
        <taxon>asterids</taxon>
        <taxon>lamiids</taxon>
        <taxon>Lamiales</taxon>
        <taxon>Orobanchaceae</taxon>
        <taxon>Buchnereae</taxon>
        <taxon>Striga</taxon>
    </lineage>
</organism>
<dbReference type="AlphaFoldDB" id="A0A9N7R4S2"/>
<comment type="caution">
    <text evidence="1">The sequence shown here is derived from an EMBL/GenBank/DDBJ whole genome shotgun (WGS) entry which is preliminary data.</text>
</comment>
<name>A0A9N7R4S2_STRHE</name>
<reference evidence="1" key="1">
    <citation type="submission" date="2019-12" db="EMBL/GenBank/DDBJ databases">
        <authorList>
            <person name="Scholes J."/>
        </authorList>
    </citation>
    <scope>NUCLEOTIDE SEQUENCE</scope>
</reference>
<evidence type="ECO:0000313" key="2">
    <source>
        <dbReference type="Proteomes" id="UP001153555"/>
    </source>
</evidence>
<keyword evidence="2" id="KW-1185">Reference proteome</keyword>
<gene>
    <name evidence="1" type="ORF">SHERM_12789</name>
</gene>
<dbReference type="EMBL" id="CACSLK010009714">
    <property type="protein sequence ID" value="CAA0811970.1"/>
    <property type="molecule type" value="Genomic_DNA"/>
</dbReference>
<sequence>MQSCPGAKFNMDEKGIVEVSGICDPYEVWRKIGQSSRIEPVRFQYGQCSSNLFFVPENNTKKEKKKEKESLAVAPQINDHKQDEGTIAHAPSLQQPIIPYNNYNSIPLPSPFNYYNNNRYYDYIYNHLPFMYNLNPNGLGGGDGYSYQQFTNPYFVRTTHYSTH</sequence>
<dbReference type="Proteomes" id="UP001153555">
    <property type="component" value="Unassembled WGS sequence"/>
</dbReference>
<protein>
    <submittedName>
        <fullName evidence="1">Uncharacterized protein</fullName>
    </submittedName>
</protein>
<proteinExistence type="predicted"/>